<dbReference type="PANTHER" id="PTHR45586:SF1">
    <property type="entry name" value="LIPOPOLYSACCHARIDE ASSEMBLY PROTEIN B"/>
    <property type="match status" value="1"/>
</dbReference>
<dbReference type="KEGG" id="fmr:Fuma_02621"/>
<sequence length="510" mass="54932" precursor="true">MTRPIWISTIAMSCLLSTGCATVQSVPGKMKALVFHSKDDVNDPLANINDGVADSFNSAQKELKTADKTMLTFARWREDMGDYPAAKEKYRNILADNPHNVDARLGIARVEYATGRVSEAIDILNATGRKYPKRAEVWSELGRIQVEREEWGSAIESLAKAVEMKPDDQAVRYQLGVALAKHDRLDEAQPHLAAAVGESAAMYNIGFVLHEKNRAKESADWFRKALASHPDQRTKALAGQMLANIDRGITTSGSSFAFATERPQSTVDVELTSYESYRETPGASPGAAGGNFNAQPNVQTQPAMNLPTGQPQPNNVAGAYYGNGPAAQTPTAPTSGFAGQQPVQQPNGQSIHPSAPQQFSAPSGQAAYPGVQQPAAYGQQQMAMQPHTMQPAGMQASPAYRSDMPQQPALPPQYGGQTQPSGQQQFCASPQYGTPAQYGAQMPQQPNRQVQSQPVSTPPNFANYPASQSTVNQLPTWNSSINNVTPTSYSAAPTNPANPTQPPQWRGPNQ</sequence>
<evidence type="ECO:0000256" key="5">
    <source>
        <dbReference type="SAM" id="SignalP"/>
    </source>
</evidence>
<dbReference type="Proteomes" id="UP000187735">
    <property type="component" value="Chromosome"/>
</dbReference>
<dbReference type="Gene3D" id="1.25.40.10">
    <property type="entry name" value="Tetratricopeptide repeat domain"/>
    <property type="match status" value="1"/>
</dbReference>
<dbReference type="InterPro" id="IPR011990">
    <property type="entry name" value="TPR-like_helical_dom_sf"/>
</dbReference>
<name>A0A1P8WG27_9PLAN</name>
<evidence type="ECO:0000256" key="2">
    <source>
        <dbReference type="ARBA" id="ARBA00022803"/>
    </source>
</evidence>
<evidence type="ECO:0000313" key="6">
    <source>
        <dbReference type="EMBL" id="APZ93008.1"/>
    </source>
</evidence>
<evidence type="ECO:0000313" key="7">
    <source>
        <dbReference type="Proteomes" id="UP000187735"/>
    </source>
</evidence>
<protein>
    <submittedName>
        <fullName evidence="6">TPR repeat-containing protein YrrB</fullName>
    </submittedName>
</protein>
<dbReference type="SMART" id="SM00028">
    <property type="entry name" value="TPR"/>
    <property type="match status" value="3"/>
</dbReference>
<feature type="region of interest" description="Disordered" evidence="4">
    <location>
        <begin position="388"/>
        <end position="510"/>
    </location>
</feature>
<feature type="region of interest" description="Disordered" evidence="4">
    <location>
        <begin position="304"/>
        <end position="368"/>
    </location>
</feature>
<reference evidence="6 7" key="1">
    <citation type="journal article" date="2016" name="Front. Microbiol.">
        <title>Fuerstia marisgermanicae gen. nov., sp. nov., an Unusual Member of the Phylum Planctomycetes from the German Wadden Sea.</title>
        <authorList>
            <person name="Kohn T."/>
            <person name="Heuer A."/>
            <person name="Jogler M."/>
            <person name="Vollmers J."/>
            <person name="Boedeker C."/>
            <person name="Bunk B."/>
            <person name="Rast P."/>
            <person name="Borchert D."/>
            <person name="Glockner I."/>
            <person name="Freese H.M."/>
            <person name="Klenk H.P."/>
            <person name="Overmann J."/>
            <person name="Kaster A.K."/>
            <person name="Rohde M."/>
            <person name="Wiegand S."/>
            <person name="Jogler C."/>
        </authorList>
    </citation>
    <scope>NUCLEOTIDE SEQUENCE [LARGE SCALE GENOMIC DNA]</scope>
    <source>
        <strain evidence="6 7">NH11</strain>
    </source>
</reference>
<dbReference type="OrthoDB" id="267088at2"/>
<gene>
    <name evidence="6" type="primary">yrrB_3</name>
    <name evidence="6" type="ORF">Fuma_02621</name>
</gene>
<organism evidence="6 7">
    <name type="scientific">Fuerstiella marisgermanici</name>
    <dbReference type="NCBI Taxonomy" id="1891926"/>
    <lineage>
        <taxon>Bacteria</taxon>
        <taxon>Pseudomonadati</taxon>
        <taxon>Planctomycetota</taxon>
        <taxon>Planctomycetia</taxon>
        <taxon>Planctomycetales</taxon>
        <taxon>Planctomycetaceae</taxon>
        <taxon>Fuerstiella</taxon>
    </lineage>
</organism>
<feature type="compositionally biased region" description="Polar residues" evidence="4">
    <location>
        <begin position="442"/>
        <end position="490"/>
    </location>
</feature>
<keyword evidence="1" id="KW-0677">Repeat</keyword>
<feature type="signal peptide" evidence="5">
    <location>
        <begin position="1"/>
        <end position="23"/>
    </location>
</feature>
<dbReference type="EMBL" id="CP017641">
    <property type="protein sequence ID" value="APZ93008.1"/>
    <property type="molecule type" value="Genomic_DNA"/>
</dbReference>
<keyword evidence="7" id="KW-1185">Reference proteome</keyword>
<feature type="repeat" description="TPR" evidence="3">
    <location>
        <begin position="135"/>
        <end position="168"/>
    </location>
</feature>
<dbReference type="PROSITE" id="PS50005">
    <property type="entry name" value="TPR"/>
    <property type="match status" value="2"/>
</dbReference>
<dbReference type="AlphaFoldDB" id="A0A1P8WG27"/>
<accession>A0A1P8WG27</accession>
<dbReference type="Pfam" id="PF14559">
    <property type="entry name" value="TPR_19"/>
    <property type="match status" value="1"/>
</dbReference>
<dbReference type="PROSITE" id="PS51257">
    <property type="entry name" value="PROKAR_LIPOPROTEIN"/>
    <property type="match status" value="1"/>
</dbReference>
<dbReference type="Pfam" id="PF13432">
    <property type="entry name" value="TPR_16"/>
    <property type="match status" value="1"/>
</dbReference>
<keyword evidence="2 3" id="KW-0802">TPR repeat</keyword>
<dbReference type="PANTHER" id="PTHR45586">
    <property type="entry name" value="TPR REPEAT-CONTAINING PROTEIN PA4667"/>
    <property type="match status" value="1"/>
</dbReference>
<evidence type="ECO:0000256" key="4">
    <source>
        <dbReference type="SAM" id="MobiDB-lite"/>
    </source>
</evidence>
<proteinExistence type="predicted"/>
<feature type="chain" id="PRO_5013224543" evidence="5">
    <location>
        <begin position="24"/>
        <end position="510"/>
    </location>
</feature>
<dbReference type="InterPro" id="IPR051012">
    <property type="entry name" value="CellSynth/LPSAsmb/PSIAsmb"/>
</dbReference>
<evidence type="ECO:0000256" key="1">
    <source>
        <dbReference type="ARBA" id="ARBA00022737"/>
    </source>
</evidence>
<feature type="repeat" description="TPR" evidence="3">
    <location>
        <begin position="199"/>
        <end position="232"/>
    </location>
</feature>
<dbReference type="STRING" id="1891926.Fuma_02621"/>
<dbReference type="InterPro" id="IPR019734">
    <property type="entry name" value="TPR_rpt"/>
</dbReference>
<evidence type="ECO:0000256" key="3">
    <source>
        <dbReference type="PROSITE-ProRule" id="PRU00339"/>
    </source>
</evidence>
<dbReference type="SUPFAM" id="SSF48452">
    <property type="entry name" value="TPR-like"/>
    <property type="match status" value="1"/>
</dbReference>
<feature type="compositionally biased region" description="Polar residues" evidence="4">
    <location>
        <begin position="326"/>
        <end position="363"/>
    </location>
</feature>
<feature type="compositionally biased region" description="Polar residues" evidence="4">
    <location>
        <begin position="415"/>
        <end position="434"/>
    </location>
</feature>
<keyword evidence="5" id="KW-0732">Signal</keyword>
<feature type="compositionally biased region" description="Polar residues" evidence="4">
    <location>
        <begin position="304"/>
        <end position="315"/>
    </location>
</feature>
<dbReference type="RefSeq" id="WP_077024543.1">
    <property type="nucleotide sequence ID" value="NZ_CP017641.1"/>
</dbReference>